<sequence>RIEIALSLAECGLGPLPVEGNILVGDLSLTVPSGSAVMWTPTSLGQHTFTSSAPGYSTSTETQEVTSLTTSLEFCLELSAFQVNVDVRELIANVSLTSTSEITYSGPSSGSLTWTSPAATIVFEETGTYIFEVTPQAPFWPSTATLQVTRETNLIVLYVDFCGDNVCNPAFENADFCPSDCVAILFEFENADGKWTCQWSHKSITTRLIQGTCPKILVQTKIQLL</sequence>
<evidence type="ECO:0000313" key="1">
    <source>
        <dbReference type="EMBL" id="ACU45049.1"/>
    </source>
</evidence>
<reference evidence="1" key="1">
    <citation type="submission" date="2008-12" db="EMBL/GenBank/DDBJ databases">
        <authorList>
            <person name="Zhang H."/>
            <person name="Lin S."/>
        </authorList>
    </citation>
    <scope>NUCLEOTIDE SEQUENCE</scope>
    <source>
        <strain evidence="1">CCMP1831</strain>
    </source>
</reference>
<protein>
    <submittedName>
        <fullName evidence="1">Uncharacterized protein</fullName>
    </submittedName>
</protein>
<accession>E8Z6G9</accession>
<name>E8Z6G9_PFIPI</name>
<dbReference type="AlphaFoldDB" id="E8Z6G9"/>
<organism evidence="1">
    <name type="scientific">Pfiesteria piscicida</name>
    <name type="common">Phantom dinoflagellate</name>
    <dbReference type="NCBI Taxonomy" id="71001"/>
    <lineage>
        <taxon>Eukaryota</taxon>
        <taxon>Sar</taxon>
        <taxon>Alveolata</taxon>
        <taxon>Dinophyceae</taxon>
        <taxon>Peridiniales</taxon>
        <taxon>Pfiesteriaceae</taxon>
        <taxon>Pfiesteria</taxon>
    </lineage>
</organism>
<dbReference type="EMBL" id="FJ599997">
    <property type="protein sequence ID" value="ACU45049.1"/>
    <property type="molecule type" value="mRNA"/>
</dbReference>
<feature type="non-terminal residue" evidence="1">
    <location>
        <position position="1"/>
    </location>
</feature>
<proteinExistence type="evidence at transcript level"/>
<reference evidence="1" key="2">
    <citation type="book" date="2010" name="PROCEEDINGS OF 13TH INTERNATIONAL CONFERENCE ON HARMFUL ALGAE" publisher="International Society For The Study of Harmful Algae" city="Hong Kong, China">
        <title>Dinoflagellate meta-transcriptomics enabled by spliced leader.</title>
        <editorList>
            <person name="Unknown A."/>
        </editorList>
        <authorList>
            <person name="Lin S."/>
            <person name="Zhang H."/>
        </authorList>
    </citation>
    <scope>NUCLEOTIDE SEQUENCE</scope>
    <source>
        <strain evidence="1">CCMP1831</strain>
    </source>
</reference>